<gene>
    <name evidence="1" type="ORF">AG0111_0g2240</name>
</gene>
<proteinExistence type="predicted"/>
<comment type="caution">
    <text evidence="1">The sequence shown here is derived from an EMBL/GenBank/DDBJ whole genome shotgun (WGS) entry which is preliminary data.</text>
</comment>
<name>A0ACB6FYJ0_9PLEO</name>
<keyword evidence="2" id="KW-1185">Reference proteome</keyword>
<evidence type="ECO:0000313" key="2">
    <source>
        <dbReference type="Proteomes" id="UP000293547"/>
    </source>
</evidence>
<dbReference type="EMBL" id="PDWZ02000001">
    <property type="protein sequence ID" value="KAB2109536.1"/>
    <property type="molecule type" value="Genomic_DNA"/>
</dbReference>
<organism evidence="1 2">
    <name type="scientific">Alternaria gaisen</name>
    <dbReference type="NCBI Taxonomy" id="167740"/>
    <lineage>
        <taxon>Eukaryota</taxon>
        <taxon>Fungi</taxon>
        <taxon>Dikarya</taxon>
        <taxon>Ascomycota</taxon>
        <taxon>Pezizomycotina</taxon>
        <taxon>Dothideomycetes</taxon>
        <taxon>Pleosporomycetidae</taxon>
        <taxon>Pleosporales</taxon>
        <taxon>Pleosporineae</taxon>
        <taxon>Pleosporaceae</taxon>
        <taxon>Alternaria</taxon>
        <taxon>Alternaria sect. Alternaria</taxon>
    </lineage>
</organism>
<dbReference type="Proteomes" id="UP000293547">
    <property type="component" value="Unassembled WGS sequence"/>
</dbReference>
<sequence>MLPFIGLTVVILLTVLYGNVHAVRLPSADGKHKYKVAVSHFPLTDTARKDPYKPDEDRRLMVSLYMPVPKDSCSNECQNSYMPPQTAAIANEQFIEGGKRDAGIFEEMAYGVCCGSSTDIDASKFPVIALEPHVDTSRLLYSTMARFISANGVAVVVIDHPGDASIVQFSSSRTRDLQTVYNSGTVPLSNFSPITTWNTTVQTAVDTRMADITFTLSQVKNVALLQQHFTTQRFTSALNTATYGIIGHGLGGTVATSLGLTSSSAVKFSINLSGTPPLLSSDVRNVPLFFFGRADFRREHDIHWPTTWSHLTGPATEFDLDDSAVFDASDLPIIVELARTEGGKKGIKARGLSGNAPAEGARAVTCFLENIVKEHFKLNGQGMDLGGCVRRFEGVKPYPGHKKQE</sequence>
<reference evidence="1 2" key="1">
    <citation type="journal article" date="2019" name="bioRxiv">
        <title>Genomics, evolutionary history and diagnostics of the Alternaria alternata species group including apple and Asian pear pathotypes.</title>
        <authorList>
            <person name="Armitage A.D."/>
            <person name="Cockerton H.M."/>
            <person name="Sreenivasaprasad S."/>
            <person name="Woodhall J.W."/>
            <person name="Lane C.R."/>
            <person name="Harrison R.J."/>
            <person name="Clarkson J.P."/>
        </authorList>
    </citation>
    <scope>NUCLEOTIDE SEQUENCE [LARGE SCALE GENOMIC DNA]</scope>
    <source>
        <strain evidence="1 2">FERA 650</strain>
    </source>
</reference>
<evidence type="ECO:0000313" key="1">
    <source>
        <dbReference type="EMBL" id="KAB2109536.1"/>
    </source>
</evidence>
<protein>
    <submittedName>
        <fullName evidence="1">Uncharacterized protein</fullName>
    </submittedName>
</protein>
<accession>A0ACB6FYJ0</accession>